<dbReference type="EMBL" id="CANHGI010000005">
    <property type="protein sequence ID" value="CAI5450059.1"/>
    <property type="molecule type" value="Genomic_DNA"/>
</dbReference>
<dbReference type="InterPro" id="IPR011001">
    <property type="entry name" value="Saposin-like"/>
</dbReference>
<protein>
    <recommendedName>
        <fullName evidence="3">Saposin B-type domain-containing protein</fullName>
    </recommendedName>
</protein>
<accession>A0A9P1ITL7</accession>
<evidence type="ECO:0000256" key="2">
    <source>
        <dbReference type="SAM" id="SignalP"/>
    </source>
</evidence>
<keyword evidence="1" id="KW-1015">Disulfide bond</keyword>
<dbReference type="PROSITE" id="PS50015">
    <property type="entry name" value="SAP_B"/>
    <property type="match status" value="1"/>
</dbReference>
<feature type="signal peptide" evidence="2">
    <location>
        <begin position="1"/>
        <end position="16"/>
    </location>
</feature>
<organism evidence="4 5">
    <name type="scientific">Caenorhabditis angaria</name>
    <dbReference type="NCBI Taxonomy" id="860376"/>
    <lineage>
        <taxon>Eukaryota</taxon>
        <taxon>Metazoa</taxon>
        <taxon>Ecdysozoa</taxon>
        <taxon>Nematoda</taxon>
        <taxon>Chromadorea</taxon>
        <taxon>Rhabditida</taxon>
        <taxon>Rhabditina</taxon>
        <taxon>Rhabditomorpha</taxon>
        <taxon>Rhabditoidea</taxon>
        <taxon>Rhabditidae</taxon>
        <taxon>Peloderinae</taxon>
        <taxon>Caenorhabditis</taxon>
    </lineage>
</organism>
<gene>
    <name evidence="4" type="ORF">CAMP_LOCUS12696</name>
</gene>
<evidence type="ECO:0000313" key="5">
    <source>
        <dbReference type="Proteomes" id="UP001152747"/>
    </source>
</evidence>
<feature type="chain" id="PRO_5040441816" description="Saposin B-type domain-containing protein" evidence="2">
    <location>
        <begin position="17"/>
        <end position="145"/>
    </location>
</feature>
<dbReference type="Gene3D" id="1.10.225.10">
    <property type="entry name" value="Saposin-like"/>
    <property type="match status" value="1"/>
</dbReference>
<feature type="domain" description="Saposin B-type" evidence="3">
    <location>
        <begin position="61"/>
        <end position="145"/>
    </location>
</feature>
<evidence type="ECO:0000259" key="3">
    <source>
        <dbReference type="PROSITE" id="PS50015"/>
    </source>
</evidence>
<keyword evidence="2" id="KW-0732">Signal</keyword>
<evidence type="ECO:0000256" key="1">
    <source>
        <dbReference type="ARBA" id="ARBA00023157"/>
    </source>
</evidence>
<dbReference type="AlphaFoldDB" id="A0A9P1ITL7"/>
<evidence type="ECO:0000313" key="4">
    <source>
        <dbReference type="EMBL" id="CAI5450059.1"/>
    </source>
</evidence>
<dbReference type="OrthoDB" id="5855363at2759"/>
<dbReference type="SMART" id="SM00741">
    <property type="entry name" value="SapB"/>
    <property type="match status" value="1"/>
</dbReference>
<dbReference type="SUPFAM" id="SSF47862">
    <property type="entry name" value="Saposin"/>
    <property type="match status" value="1"/>
</dbReference>
<sequence>MLKFLIFLFLVVNCESQLGNQRNREILCNLCQAKLEHISRKIEAIGHVLNATLAPLVEDDTNPMCGPCQLGVGFVESQLKKFEGATKKDLSDFAKSVCAKAPKIDIFTVLCTTVRDDLIDVVIKIIEGVETQIDANHTCRAIGVC</sequence>
<name>A0A9P1ITL7_9PELO</name>
<comment type="caution">
    <text evidence="4">The sequence shown here is derived from an EMBL/GenBank/DDBJ whole genome shotgun (WGS) entry which is preliminary data.</text>
</comment>
<dbReference type="Proteomes" id="UP001152747">
    <property type="component" value="Unassembled WGS sequence"/>
</dbReference>
<dbReference type="InterPro" id="IPR008139">
    <property type="entry name" value="SaposinB_dom"/>
</dbReference>
<proteinExistence type="predicted"/>
<keyword evidence="5" id="KW-1185">Reference proteome</keyword>
<reference evidence="4" key="1">
    <citation type="submission" date="2022-11" db="EMBL/GenBank/DDBJ databases">
        <authorList>
            <person name="Kikuchi T."/>
        </authorList>
    </citation>
    <scope>NUCLEOTIDE SEQUENCE</scope>
    <source>
        <strain evidence="4">PS1010</strain>
    </source>
</reference>